<comment type="caution">
    <text evidence="1">The sequence shown here is derived from an EMBL/GenBank/DDBJ whole genome shotgun (WGS) entry which is preliminary data.</text>
</comment>
<evidence type="ECO:0000313" key="1">
    <source>
        <dbReference type="EMBL" id="PRQ38296.1"/>
    </source>
</evidence>
<keyword evidence="2" id="KW-1185">Reference proteome</keyword>
<name>A0A2P6QVV0_ROSCH</name>
<protein>
    <submittedName>
        <fullName evidence="1">Uncharacterized protein</fullName>
    </submittedName>
</protein>
<proteinExistence type="predicted"/>
<dbReference type="Gramene" id="PRQ38296">
    <property type="protein sequence ID" value="PRQ38296"/>
    <property type="gene ID" value="RchiOBHm_Chr4g0412241"/>
</dbReference>
<accession>A0A2P6QVV0</accession>
<evidence type="ECO:0000313" key="2">
    <source>
        <dbReference type="Proteomes" id="UP000238479"/>
    </source>
</evidence>
<sequence>MDLLPRPGQSNLRAPTTPFDLILRSFTSWAFDNPDLSFCICCDLGLNWLWRRSGNRSRFGLMLFDVTQAVRIGVRALIGGGIRCDFSFSGRSMRWLR</sequence>
<reference evidence="1 2" key="1">
    <citation type="journal article" date="2018" name="Nat. Genet.">
        <title>The Rosa genome provides new insights in the design of modern roses.</title>
        <authorList>
            <person name="Bendahmane M."/>
        </authorList>
    </citation>
    <scope>NUCLEOTIDE SEQUENCE [LARGE SCALE GENOMIC DNA]</scope>
    <source>
        <strain evidence="2">cv. Old Blush</strain>
    </source>
</reference>
<gene>
    <name evidence="1" type="ORF">RchiOBHm_Chr4g0412241</name>
</gene>
<organism evidence="1 2">
    <name type="scientific">Rosa chinensis</name>
    <name type="common">China rose</name>
    <dbReference type="NCBI Taxonomy" id="74649"/>
    <lineage>
        <taxon>Eukaryota</taxon>
        <taxon>Viridiplantae</taxon>
        <taxon>Streptophyta</taxon>
        <taxon>Embryophyta</taxon>
        <taxon>Tracheophyta</taxon>
        <taxon>Spermatophyta</taxon>
        <taxon>Magnoliopsida</taxon>
        <taxon>eudicotyledons</taxon>
        <taxon>Gunneridae</taxon>
        <taxon>Pentapetalae</taxon>
        <taxon>rosids</taxon>
        <taxon>fabids</taxon>
        <taxon>Rosales</taxon>
        <taxon>Rosaceae</taxon>
        <taxon>Rosoideae</taxon>
        <taxon>Rosoideae incertae sedis</taxon>
        <taxon>Rosa</taxon>
    </lineage>
</organism>
<dbReference type="Proteomes" id="UP000238479">
    <property type="component" value="Chromosome 4"/>
</dbReference>
<dbReference type="AlphaFoldDB" id="A0A2P6QVV0"/>
<dbReference type="EMBL" id="PDCK01000042">
    <property type="protein sequence ID" value="PRQ38296.1"/>
    <property type="molecule type" value="Genomic_DNA"/>
</dbReference>